<proteinExistence type="predicted"/>
<gene>
    <name evidence="1" type="ORF">HNQ75_003999</name>
</gene>
<dbReference type="AlphaFoldDB" id="A0A7W9Z2L2"/>
<comment type="caution">
    <text evidence="1">The sequence shown here is derived from an EMBL/GenBank/DDBJ whole genome shotgun (WGS) entry which is preliminary data.</text>
</comment>
<evidence type="ECO:0000313" key="2">
    <source>
        <dbReference type="Proteomes" id="UP000535501"/>
    </source>
</evidence>
<dbReference type="EMBL" id="JACHEJ010000017">
    <property type="protein sequence ID" value="MBB6182011.1"/>
    <property type="molecule type" value="Genomic_DNA"/>
</dbReference>
<accession>A0A7W9Z2L2</accession>
<sequence length="49" mass="5552">MLLVEVLWYLLITSILNFGQSYIEAYYGRSDRRNGGTVKAATATEDTNH</sequence>
<protein>
    <submittedName>
        <fullName evidence="1">Uncharacterized protein</fullName>
    </submittedName>
</protein>
<name>A0A7W9Z2L2_9HYPH</name>
<organism evidence="1 2">
    <name type="scientific">Pseudorhizobium flavum</name>
    <dbReference type="NCBI Taxonomy" id="1335061"/>
    <lineage>
        <taxon>Bacteria</taxon>
        <taxon>Pseudomonadati</taxon>
        <taxon>Pseudomonadota</taxon>
        <taxon>Alphaproteobacteria</taxon>
        <taxon>Hyphomicrobiales</taxon>
        <taxon>Rhizobiaceae</taxon>
        <taxon>Rhizobium/Agrobacterium group</taxon>
        <taxon>Pseudorhizobium</taxon>
    </lineage>
</organism>
<evidence type="ECO:0000313" key="1">
    <source>
        <dbReference type="EMBL" id="MBB6182011.1"/>
    </source>
</evidence>
<dbReference type="Proteomes" id="UP000535501">
    <property type="component" value="Unassembled WGS sequence"/>
</dbReference>
<reference evidence="1 2" key="1">
    <citation type="submission" date="2020-08" db="EMBL/GenBank/DDBJ databases">
        <title>Genomic Encyclopedia of Type Strains, Phase IV (KMG-IV): sequencing the most valuable type-strain genomes for metagenomic binning, comparative biology and taxonomic classification.</title>
        <authorList>
            <person name="Goeker M."/>
        </authorList>
    </citation>
    <scope>NUCLEOTIDE SEQUENCE [LARGE SCALE GENOMIC DNA]</scope>
    <source>
        <strain evidence="1 2">DSM 102134</strain>
    </source>
</reference>
<keyword evidence="2" id="KW-1185">Reference proteome</keyword>